<dbReference type="Gene3D" id="1.20.144.10">
    <property type="entry name" value="Phosphatidic acid phosphatase type 2/haloperoxidase"/>
    <property type="match status" value="1"/>
</dbReference>
<evidence type="ECO:0000256" key="2">
    <source>
        <dbReference type="ARBA" id="ARBA00022692"/>
    </source>
</evidence>
<feature type="transmembrane region" description="Helical" evidence="9">
    <location>
        <begin position="233"/>
        <end position="254"/>
    </location>
</feature>
<feature type="domain" description="Phosphatidic acid phosphatase type 2/haloperoxidase" evidence="10">
    <location>
        <begin position="138"/>
        <end position="251"/>
    </location>
</feature>
<keyword evidence="4" id="KW-0256">Endoplasmic reticulum</keyword>
<accession>A0A6J1S1R7</accession>
<dbReference type="InterPro" id="IPR000326">
    <property type="entry name" value="PAP2/HPO"/>
</dbReference>
<dbReference type="KEGG" id="foc:113202633"/>
<evidence type="ECO:0000256" key="9">
    <source>
        <dbReference type="SAM" id="Phobius"/>
    </source>
</evidence>
<dbReference type="SUPFAM" id="SSF48317">
    <property type="entry name" value="Acid phosphatase/Vanadium-dependent haloperoxidase"/>
    <property type="match status" value="1"/>
</dbReference>
<feature type="region of interest" description="Disordered" evidence="8">
    <location>
        <begin position="29"/>
        <end position="61"/>
    </location>
</feature>
<dbReference type="GO" id="GO:0042392">
    <property type="term" value="F:sphingosine-1-phosphate phosphatase activity"/>
    <property type="evidence" value="ECO:0007669"/>
    <property type="project" value="TreeGrafter"/>
</dbReference>
<dbReference type="CDD" id="cd03388">
    <property type="entry name" value="PAP2_SPPase1"/>
    <property type="match status" value="1"/>
</dbReference>
<gene>
    <name evidence="12 13 14" type="primary">LOC113202633</name>
</gene>
<dbReference type="SMART" id="SM00014">
    <property type="entry name" value="acidPPc"/>
    <property type="match status" value="1"/>
</dbReference>
<keyword evidence="6 9" id="KW-0472">Membrane</keyword>
<dbReference type="OrthoDB" id="301434at2759"/>
<organism evidence="11 12">
    <name type="scientific">Frankliniella occidentalis</name>
    <name type="common">Western flower thrips</name>
    <name type="synonym">Euthrips occidentalis</name>
    <dbReference type="NCBI Taxonomy" id="133901"/>
    <lineage>
        <taxon>Eukaryota</taxon>
        <taxon>Metazoa</taxon>
        <taxon>Ecdysozoa</taxon>
        <taxon>Arthropoda</taxon>
        <taxon>Hexapoda</taxon>
        <taxon>Insecta</taxon>
        <taxon>Pterygota</taxon>
        <taxon>Neoptera</taxon>
        <taxon>Paraneoptera</taxon>
        <taxon>Thysanoptera</taxon>
        <taxon>Terebrantia</taxon>
        <taxon>Thripoidea</taxon>
        <taxon>Thripidae</taxon>
        <taxon>Frankliniella</taxon>
    </lineage>
</organism>
<evidence type="ECO:0000313" key="12">
    <source>
        <dbReference type="RefSeq" id="XP_026272751.1"/>
    </source>
</evidence>
<evidence type="ECO:0000256" key="3">
    <source>
        <dbReference type="ARBA" id="ARBA00022801"/>
    </source>
</evidence>
<dbReference type="PANTHER" id="PTHR14969:SF28">
    <property type="entry name" value="DIHYDROSPHINGOSINE 1-PHOSPHATE PHOSPHATASE LCB3-RELATED"/>
    <property type="match status" value="1"/>
</dbReference>
<dbReference type="Pfam" id="PF01569">
    <property type="entry name" value="PAP2"/>
    <property type="match status" value="1"/>
</dbReference>
<dbReference type="RefSeq" id="XP_052122403.1">
    <property type="nucleotide sequence ID" value="XM_052266443.1"/>
</dbReference>
<proteinExistence type="inferred from homology"/>
<feature type="transmembrane region" description="Helical" evidence="9">
    <location>
        <begin position="296"/>
        <end position="318"/>
    </location>
</feature>
<feature type="transmembrane region" description="Helical" evidence="9">
    <location>
        <begin position="266"/>
        <end position="284"/>
    </location>
</feature>
<name>A0A6J1S1R7_FRAOC</name>
<evidence type="ECO:0000259" key="10">
    <source>
        <dbReference type="SMART" id="SM00014"/>
    </source>
</evidence>
<keyword evidence="11" id="KW-1185">Reference proteome</keyword>
<evidence type="ECO:0000256" key="1">
    <source>
        <dbReference type="ARBA" id="ARBA00004477"/>
    </source>
</evidence>
<feature type="transmembrane region" description="Helical" evidence="9">
    <location>
        <begin position="330"/>
        <end position="354"/>
    </location>
</feature>
<feature type="compositionally biased region" description="Low complexity" evidence="8">
    <location>
        <begin position="31"/>
        <end position="44"/>
    </location>
</feature>
<dbReference type="GO" id="GO:0005789">
    <property type="term" value="C:endoplasmic reticulum membrane"/>
    <property type="evidence" value="ECO:0007669"/>
    <property type="project" value="UniProtKB-SubCell"/>
</dbReference>
<comment type="similarity">
    <text evidence="7">Belongs to the type 2 lipid phosphate phosphatase family.</text>
</comment>
<dbReference type="InterPro" id="IPR036938">
    <property type="entry name" value="PAP2/HPO_sf"/>
</dbReference>
<feature type="transmembrane region" description="Helical" evidence="9">
    <location>
        <begin position="205"/>
        <end position="228"/>
    </location>
</feature>
<dbReference type="AlphaFoldDB" id="A0A6J1S1R7"/>
<evidence type="ECO:0000256" key="8">
    <source>
        <dbReference type="SAM" id="MobiDB-lite"/>
    </source>
</evidence>
<reference evidence="12 13" key="1">
    <citation type="submission" date="2025-04" db="UniProtKB">
        <authorList>
            <consortium name="RefSeq"/>
        </authorList>
    </citation>
    <scope>IDENTIFICATION</scope>
    <source>
        <tissue evidence="12 13">Whole organism</tissue>
    </source>
</reference>
<feature type="transmembrane region" description="Helical" evidence="9">
    <location>
        <begin position="104"/>
        <end position="129"/>
    </location>
</feature>
<dbReference type="PANTHER" id="PTHR14969">
    <property type="entry name" value="SPHINGOSINE-1-PHOSPHATE PHOSPHOHYDROLASE"/>
    <property type="match status" value="1"/>
</dbReference>
<dbReference type="Proteomes" id="UP000504606">
    <property type="component" value="Unplaced"/>
</dbReference>
<keyword evidence="2 9" id="KW-0812">Transmembrane</keyword>
<dbReference type="RefSeq" id="XP_026272752.1">
    <property type="nucleotide sequence ID" value="XM_026416967.2"/>
</dbReference>
<feature type="transmembrane region" description="Helical" evidence="9">
    <location>
        <begin position="178"/>
        <end position="199"/>
    </location>
</feature>
<evidence type="ECO:0000256" key="5">
    <source>
        <dbReference type="ARBA" id="ARBA00022989"/>
    </source>
</evidence>
<evidence type="ECO:0000313" key="13">
    <source>
        <dbReference type="RefSeq" id="XP_026272752.1"/>
    </source>
</evidence>
<protein>
    <submittedName>
        <fullName evidence="12 13">Sphingosine-1-phosphate phosphatase 1</fullName>
    </submittedName>
</protein>
<evidence type="ECO:0000313" key="14">
    <source>
        <dbReference type="RefSeq" id="XP_052122403.1"/>
    </source>
</evidence>
<keyword evidence="5 9" id="KW-1133">Transmembrane helix</keyword>
<keyword evidence="3" id="KW-0378">Hydrolase</keyword>
<evidence type="ECO:0000256" key="4">
    <source>
        <dbReference type="ARBA" id="ARBA00022824"/>
    </source>
</evidence>
<evidence type="ECO:0000313" key="11">
    <source>
        <dbReference type="Proteomes" id="UP000504606"/>
    </source>
</evidence>
<dbReference type="GeneID" id="113202633"/>
<evidence type="ECO:0000256" key="6">
    <source>
        <dbReference type="ARBA" id="ARBA00023136"/>
    </source>
</evidence>
<evidence type="ECO:0000256" key="7">
    <source>
        <dbReference type="ARBA" id="ARBA00038324"/>
    </source>
</evidence>
<dbReference type="RefSeq" id="XP_026272751.1">
    <property type="nucleotide sequence ID" value="XM_026416966.2"/>
</dbReference>
<dbReference type="GO" id="GO:0006670">
    <property type="term" value="P:sphingosine metabolic process"/>
    <property type="evidence" value="ECO:0007669"/>
    <property type="project" value="TreeGrafter"/>
</dbReference>
<comment type="subcellular location">
    <subcellularLocation>
        <location evidence="1">Endoplasmic reticulum membrane</location>
        <topology evidence="1">Multi-pass membrane protein</topology>
    </subcellularLocation>
</comment>
<sequence length="431" mass="48597">MGAFSEIFEHLRDPALVAQVQSYFGVERISPPKSSSSTESQSSPVKTNGNATSVHRRKGKNDLQTFAEPQSPISTFSEEDSDTEDTFSSDVDAEAAGFRIKNKFWFYLFTLGTALGDELFYATFIPFWFWNVDGAVGRRMVLVWCINMYIGQGVKDLVCWPRPGYPAIRLQKKWALEYGMPSTHAMVAVSIPFSVLLYTMDRYQYSASLGIIFAFLWCTLICVSRVYLGMHSVLDIVAGLGISIALLIILIPLVDHLDYTLLTWRWSPIILLAVSICLVVFYPRRGERWTPTRGDTAMVLSVTAGVHIGSWTNFQLGIMREPSISPPYTILWPSFEMIGLGVLRTVIGLCCILAGRAWCKWASYATVCALLRLNANDIKKQCYSVHNHQKNIVELSYKFITSFLVGFNTTYLMPSVFRLLGISRPTFYTEM</sequence>